<gene>
    <name evidence="1" type="ORF">LCGC14_2545440</name>
</gene>
<dbReference type="AlphaFoldDB" id="A0A0F9D0X0"/>
<name>A0A0F9D0X0_9ZZZZ</name>
<organism evidence="1">
    <name type="scientific">marine sediment metagenome</name>
    <dbReference type="NCBI Taxonomy" id="412755"/>
    <lineage>
        <taxon>unclassified sequences</taxon>
        <taxon>metagenomes</taxon>
        <taxon>ecological metagenomes</taxon>
    </lineage>
</organism>
<reference evidence="1" key="1">
    <citation type="journal article" date="2015" name="Nature">
        <title>Complex archaea that bridge the gap between prokaryotes and eukaryotes.</title>
        <authorList>
            <person name="Spang A."/>
            <person name="Saw J.H."/>
            <person name="Jorgensen S.L."/>
            <person name="Zaremba-Niedzwiedzka K."/>
            <person name="Martijn J."/>
            <person name="Lind A.E."/>
            <person name="van Eijk R."/>
            <person name="Schleper C."/>
            <person name="Guy L."/>
            <person name="Ettema T.J."/>
        </authorList>
    </citation>
    <scope>NUCLEOTIDE SEQUENCE</scope>
</reference>
<proteinExistence type="predicted"/>
<accession>A0A0F9D0X0</accession>
<protein>
    <submittedName>
        <fullName evidence="1">Uncharacterized protein</fullName>
    </submittedName>
</protein>
<comment type="caution">
    <text evidence="1">The sequence shown here is derived from an EMBL/GenBank/DDBJ whole genome shotgun (WGS) entry which is preliminary data.</text>
</comment>
<dbReference type="EMBL" id="LAZR01041640">
    <property type="protein sequence ID" value="KKL11476.1"/>
    <property type="molecule type" value="Genomic_DNA"/>
</dbReference>
<sequence>MKKTETEESPLVPWDPKAKLLPPTSEGKFYICQAMSLRDHFAGLAMAAFASQPEVDPFYLLIRRAYRLADAMLAERKKGRTNETDAEAIGPHSD</sequence>
<evidence type="ECO:0000313" key="1">
    <source>
        <dbReference type="EMBL" id="KKL11476.1"/>
    </source>
</evidence>